<dbReference type="PATRIC" id="fig|1256908.3.peg.2833"/>
<dbReference type="Proteomes" id="UP000016608">
    <property type="component" value="Unassembled WGS sequence"/>
</dbReference>
<dbReference type="Pfam" id="PF13635">
    <property type="entry name" value="DUF4143"/>
    <property type="match status" value="1"/>
</dbReference>
<comment type="caution">
    <text evidence="3">The sequence shown here is derived from an EMBL/GenBank/DDBJ whole genome shotgun (WGS) entry which is preliminary data.</text>
</comment>
<protein>
    <recommendedName>
        <fullName evidence="5">AAA domain-containing protein</fullName>
    </recommendedName>
</protein>
<accession>U2QSM9</accession>
<feature type="domain" description="DUF4143" evidence="2">
    <location>
        <begin position="228"/>
        <end position="391"/>
    </location>
</feature>
<evidence type="ECO:0000313" key="3">
    <source>
        <dbReference type="EMBL" id="ERK41752.1"/>
    </source>
</evidence>
<evidence type="ECO:0000259" key="1">
    <source>
        <dbReference type="Pfam" id="PF13173"/>
    </source>
</evidence>
<dbReference type="InterPro" id="IPR041682">
    <property type="entry name" value="AAA_14"/>
</dbReference>
<feature type="domain" description="AAA" evidence="1">
    <location>
        <begin position="23"/>
        <end position="156"/>
    </location>
</feature>
<dbReference type="PANTHER" id="PTHR33295">
    <property type="entry name" value="ATPASE"/>
    <property type="match status" value="1"/>
</dbReference>
<sequence length="445" mass="51396">MEMYLKRKIDDYLLEWKKNMDRLPLIIKGARQIGKTESINQFAMDNYKNVVNINFALEPKYKTILSDGYSVEDIIKNISLIDPSKKFIEGDTLIIFDELQEYPDVATALKSFKIDGRFDVICSGSLLGINYKRIHSNSVGYKTDYEMYSMDFEEFLWAKGYSEAHIKDMLKHMKTGIPFSETEMSVYKKLFLEYCVLGGMPAVVNLYIETNTFSGTLELQKQIQLDYEEDIRKYAEGLDQTKIVSVYRNVPVQLAKENKKFQLSKIDKKARSREYMGCITWLVDAGVITTCYCLSYPELPLKGNYDDSKFKLYYPDTGLLIASLDEEAQEDLRANKNLGVYKGALYENFVAEAFVKQGLGLYYYRKDNGTLEEDFFVRTKDALVPVEVKANNNRSKSLRQLISSDSYGDIYWGIKLADSNIGIEDKICTFPYFCSFLIKRYLNAE</sequence>
<dbReference type="Pfam" id="PF13173">
    <property type="entry name" value="AAA_14"/>
    <property type="match status" value="1"/>
</dbReference>
<evidence type="ECO:0000259" key="2">
    <source>
        <dbReference type="Pfam" id="PF13635"/>
    </source>
</evidence>
<dbReference type="InterPro" id="IPR027417">
    <property type="entry name" value="P-loop_NTPase"/>
</dbReference>
<proteinExistence type="predicted"/>
<dbReference type="EMBL" id="AWVJ01000186">
    <property type="protein sequence ID" value="ERK41752.1"/>
    <property type="molecule type" value="Genomic_DNA"/>
</dbReference>
<dbReference type="SUPFAM" id="SSF52540">
    <property type="entry name" value="P-loop containing nucleoside triphosphate hydrolases"/>
    <property type="match status" value="1"/>
</dbReference>
<dbReference type="InterPro" id="IPR025420">
    <property type="entry name" value="DUF4143"/>
</dbReference>
<dbReference type="PANTHER" id="PTHR33295:SF7">
    <property type="entry name" value="ATPASE"/>
    <property type="match status" value="1"/>
</dbReference>
<dbReference type="eggNOG" id="COG1373">
    <property type="taxonomic scope" value="Bacteria"/>
</dbReference>
<organism evidence="3 4">
    <name type="scientific">Eubacterium ramulus ATCC 29099</name>
    <dbReference type="NCBI Taxonomy" id="1256908"/>
    <lineage>
        <taxon>Bacteria</taxon>
        <taxon>Bacillati</taxon>
        <taxon>Bacillota</taxon>
        <taxon>Clostridia</taxon>
        <taxon>Eubacteriales</taxon>
        <taxon>Eubacteriaceae</taxon>
        <taxon>Eubacterium</taxon>
    </lineage>
</organism>
<reference evidence="3 4" key="1">
    <citation type="submission" date="2013-06" db="EMBL/GenBank/DDBJ databases">
        <authorList>
            <person name="Weinstock G."/>
            <person name="Sodergren E."/>
            <person name="Lobos E.A."/>
            <person name="Fulton L."/>
            <person name="Fulton R."/>
            <person name="Courtney L."/>
            <person name="Fronick C."/>
            <person name="O'Laughlin M."/>
            <person name="Godfrey J."/>
            <person name="Wilson R.M."/>
            <person name="Miner T."/>
            <person name="Farmer C."/>
            <person name="Delehaunty K."/>
            <person name="Cordes M."/>
            <person name="Minx P."/>
            <person name="Tomlinson C."/>
            <person name="Chen J."/>
            <person name="Wollam A."/>
            <person name="Pepin K.H."/>
            <person name="Bhonagiri V."/>
            <person name="Zhang X."/>
            <person name="Warren W."/>
            <person name="Mitreva M."/>
            <person name="Mardis E.R."/>
            <person name="Wilson R.K."/>
        </authorList>
    </citation>
    <scope>NUCLEOTIDE SEQUENCE [LARGE SCALE GENOMIC DNA]</scope>
    <source>
        <strain evidence="3 4">ATCC 29099</strain>
    </source>
</reference>
<dbReference type="HOGENOM" id="CLU_047370_0_0_9"/>
<gene>
    <name evidence="3" type="ORF">HMPREF0373_03087</name>
</gene>
<evidence type="ECO:0008006" key="5">
    <source>
        <dbReference type="Google" id="ProtNLM"/>
    </source>
</evidence>
<name>U2QSM9_EUBRA</name>
<keyword evidence="4" id="KW-1185">Reference proteome</keyword>
<dbReference type="AlphaFoldDB" id="U2QSM9"/>
<evidence type="ECO:0000313" key="4">
    <source>
        <dbReference type="Proteomes" id="UP000016608"/>
    </source>
</evidence>